<dbReference type="InterPro" id="IPR015904">
    <property type="entry name" value="Sulphide_quinone_reductase"/>
</dbReference>
<keyword evidence="4" id="KW-0274">FAD</keyword>
<dbReference type="GO" id="GO:0048038">
    <property type="term" value="F:quinone binding"/>
    <property type="evidence" value="ECO:0007669"/>
    <property type="project" value="UniProtKB-KW"/>
</dbReference>
<dbReference type="GO" id="GO:0071949">
    <property type="term" value="F:FAD binding"/>
    <property type="evidence" value="ECO:0007669"/>
    <property type="project" value="TreeGrafter"/>
</dbReference>
<evidence type="ECO:0000256" key="7">
    <source>
        <dbReference type="SAM" id="MobiDB-lite"/>
    </source>
</evidence>
<feature type="region of interest" description="Disordered" evidence="7">
    <location>
        <begin position="1"/>
        <end position="30"/>
    </location>
</feature>
<evidence type="ECO:0000256" key="5">
    <source>
        <dbReference type="ARBA" id="ARBA00022946"/>
    </source>
</evidence>
<comment type="caution">
    <text evidence="9">The sequence shown here is derived from an EMBL/GenBank/DDBJ whole genome shotgun (WGS) entry which is preliminary data.</text>
</comment>
<comment type="cofactor">
    <cofactor evidence="1">
        <name>FAD</name>
        <dbReference type="ChEBI" id="CHEBI:57692"/>
    </cofactor>
</comment>
<feature type="domain" description="FAD/NAD(P)-binding" evidence="8">
    <location>
        <begin position="44"/>
        <end position="156"/>
    </location>
</feature>
<dbReference type="PANTHER" id="PTHR10632">
    <property type="entry name" value="SULFIDE:QUINONE OXIDOREDUCTASE"/>
    <property type="match status" value="1"/>
</dbReference>
<dbReference type="Proteomes" id="UP001170481">
    <property type="component" value="Unassembled WGS sequence"/>
</dbReference>
<evidence type="ECO:0000256" key="6">
    <source>
        <dbReference type="ARBA" id="ARBA00023002"/>
    </source>
</evidence>
<gene>
    <name evidence="9" type="ORF">Q4535_00050</name>
</gene>
<dbReference type="AlphaFoldDB" id="A0AAP4TWZ6"/>
<evidence type="ECO:0000313" key="10">
    <source>
        <dbReference type="Proteomes" id="UP001170481"/>
    </source>
</evidence>
<evidence type="ECO:0000259" key="8">
    <source>
        <dbReference type="Pfam" id="PF07992"/>
    </source>
</evidence>
<evidence type="ECO:0000313" key="9">
    <source>
        <dbReference type="EMBL" id="MDO6670496.1"/>
    </source>
</evidence>
<dbReference type="InterPro" id="IPR036188">
    <property type="entry name" value="FAD/NAD-bd_sf"/>
</dbReference>
<evidence type="ECO:0000256" key="3">
    <source>
        <dbReference type="ARBA" id="ARBA00022719"/>
    </source>
</evidence>
<sequence>MSQSTPQTPPVSDSATTPCDNQGADSATEATRAANHRLAPNAHKVVIIGGGAGGIAVAASLLKRQPGMDIAIVEPAEQHSYQPGWTMVGGGIFTPEFTRKPMHSVMPKGVHWYRDTATGIDAEAHEVTLGNGHRLRYERLVIAIGLELDWGAIDGLEETLGMNGVTSNYRYDLAPYTWQLVQTLKGGKALFTQPPMPIKCAGAPQKAMYLACDHWQRENVLSQLEVSFHNAGGVMFGVPAYVPALEEAVAGYGIDVRFHQRLVAVDGETQTARFEVPAAEEGGEPQIVEQSFDMLHVVPPQKAPALIAQSGLANAAGWLDLEPETLQHMSHPDIFGLGDVSGTSNAKTAAAVRKQSPVVVENLLATLTGGALTAGYRGYGSCPLTVENGRIVLAEFGYGGELQPTFPKWVNDGTRPTRLAWQLKARGLPFIYWNLLLKGHEWLARPASRDV</sequence>
<dbReference type="Gene3D" id="3.50.50.60">
    <property type="entry name" value="FAD/NAD(P)-binding domain"/>
    <property type="match status" value="2"/>
</dbReference>
<feature type="compositionally biased region" description="Polar residues" evidence="7">
    <location>
        <begin position="1"/>
        <end position="29"/>
    </location>
</feature>
<organism evidence="9 10">
    <name type="scientific">Cobetia amphilecti</name>
    <dbReference type="NCBI Taxonomy" id="1055104"/>
    <lineage>
        <taxon>Bacteria</taxon>
        <taxon>Pseudomonadati</taxon>
        <taxon>Pseudomonadota</taxon>
        <taxon>Gammaproteobacteria</taxon>
        <taxon>Oceanospirillales</taxon>
        <taxon>Halomonadaceae</taxon>
        <taxon>Cobetia</taxon>
    </lineage>
</organism>
<dbReference type="PANTHER" id="PTHR10632:SF2">
    <property type="entry name" value="SULFIDE:QUINONE OXIDOREDUCTASE, MITOCHONDRIAL"/>
    <property type="match status" value="1"/>
</dbReference>
<proteinExistence type="predicted"/>
<dbReference type="Pfam" id="PF07992">
    <property type="entry name" value="Pyr_redox_2"/>
    <property type="match status" value="1"/>
</dbReference>
<dbReference type="EC" id="1.-.-.-" evidence="9"/>
<keyword evidence="3" id="KW-0874">Quinone</keyword>
<accession>A0AAP4TWZ6</accession>
<dbReference type="RefSeq" id="WP_303592295.1">
    <property type="nucleotide sequence ID" value="NZ_JAUORK010000001.1"/>
</dbReference>
<dbReference type="FunFam" id="3.50.50.60:FF:000034">
    <property type="entry name" value="sulfide:quinone oxidoreductase, mitochondrial"/>
    <property type="match status" value="1"/>
</dbReference>
<keyword evidence="2" id="KW-0285">Flavoprotein</keyword>
<reference evidence="9" key="1">
    <citation type="submission" date="2023-07" db="EMBL/GenBank/DDBJ databases">
        <title>Genome content predicts the carbon catabolic preferences of heterotrophic bacteria.</title>
        <authorList>
            <person name="Gralka M."/>
        </authorList>
    </citation>
    <scope>NUCLEOTIDE SEQUENCE</scope>
    <source>
        <strain evidence="9">C2R13</strain>
    </source>
</reference>
<dbReference type="GO" id="GO:0070224">
    <property type="term" value="F:sulfide:quinone oxidoreductase activity"/>
    <property type="evidence" value="ECO:0007669"/>
    <property type="project" value="TreeGrafter"/>
</dbReference>
<keyword evidence="6 9" id="KW-0560">Oxidoreductase</keyword>
<evidence type="ECO:0000256" key="1">
    <source>
        <dbReference type="ARBA" id="ARBA00001974"/>
    </source>
</evidence>
<protein>
    <submittedName>
        <fullName evidence="9">FAD/NAD(P)-binding oxidoreductase</fullName>
        <ecNumber evidence="9">1.-.-.-</ecNumber>
    </submittedName>
</protein>
<dbReference type="SUPFAM" id="SSF51905">
    <property type="entry name" value="FAD/NAD(P)-binding domain"/>
    <property type="match status" value="2"/>
</dbReference>
<keyword evidence="5" id="KW-0809">Transit peptide</keyword>
<dbReference type="GO" id="GO:0070221">
    <property type="term" value="P:sulfide oxidation, using sulfide:quinone oxidoreductase"/>
    <property type="evidence" value="ECO:0007669"/>
    <property type="project" value="TreeGrafter"/>
</dbReference>
<evidence type="ECO:0000256" key="2">
    <source>
        <dbReference type="ARBA" id="ARBA00022630"/>
    </source>
</evidence>
<name>A0AAP4TWZ6_9GAMM</name>
<dbReference type="EMBL" id="JAUORK010000001">
    <property type="protein sequence ID" value="MDO6670496.1"/>
    <property type="molecule type" value="Genomic_DNA"/>
</dbReference>
<dbReference type="InterPro" id="IPR023753">
    <property type="entry name" value="FAD/NAD-binding_dom"/>
</dbReference>
<evidence type="ECO:0000256" key="4">
    <source>
        <dbReference type="ARBA" id="ARBA00022827"/>
    </source>
</evidence>